<evidence type="ECO:0000313" key="1">
    <source>
        <dbReference type="EMBL" id="MPM64568.1"/>
    </source>
</evidence>
<dbReference type="Gene3D" id="3.40.50.1000">
    <property type="entry name" value="HAD superfamily/HAD-like"/>
    <property type="match status" value="1"/>
</dbReference>
<dbReference type="NCBIfam" id="TIGR00099">
    <property type="entry name" value="Cof-subfamily"/>
    <property type="match status" value="1"/>
</dbReference>
<dbReference type="CDD" id="cd07516">
    <property type="entry name" value="HAD_Pase"/>
    <property type="match status" value="1"/>
</dbReference>
<keyword evidence="1" id="KW-0378">Hydrolase</keyword>
<proteinExistence type="predicted"/>
<dbReference type="AlphaFoldDB" id="A0A645BHI6"/>
<comment type="caution">
    <text evidence="1">The sequence shown here is derived from an EMBL/GenBank/DDBJ whole genome shotgun (WGS) entry which is preliminary data.</text>
</comment>
<dbReference type="SFLD" id="SFLDS00003">
    <property type="entry name" value="Haloacid_Dehalogenase"/>
    <property type="match status" value="1"/>
</dbReference>
<dbReference type="EMBL" id="VSSQ01020022">
    <property type="protein sequence ID" value="MPM64568.1"/>
    <property type="molecule type" value="Genomic_DNA"/>
</dbReference>
<reference evidence="1" key="1">
    <citation type="submission" date="2019-08" db="EMBL/GenBank/DDBJ databases">
        <authorList>
            <person name="Kucharzyk K."/>
            <person name="Murdoch R.W."/>
            <person name="Higgins S."/>
            <person name="Loffler F."/>
        </authorList>
    </citation>
    <scope>NUCLEOTIDE SEQUENCE</scope>
</reference>
<dbReference type="PROSITE" id="PS01229">
    <property type="entry name" value="COF_2"/>
    <property type="match status" value="1"/>
</dbReference>
<dbReference type="NCBIfam" id="TIGR01484">
    <property type="entry name" value="HAD-SF-IIB"/>
    <property type="match status" value="2"/>
</dbReference>
<dbReference type="InterPro" id="IPR006379">
    <property type="entry name" value="HAD-SF_hydro_IIB"/>
</dbReference>
<sequence length="276" mass="30648">MKNNNTRLVAIDLDDTLLNHKKEISPVNLRTLHKVRELGIQISLVTGRMYAATTRFAEMLGIDVPVVTYQGGLIRTGLTHRTLFEAPLSPMDSIVTCKLLELHGGMVNAAVDDIFIADSESVIADRYRNFHRMPVQVVGPLSRWLETQAMSALGPIYKLIYQDDEARITEVMQNLTNDIATIQVTRSYPHILEIGPKGIHKGFAIHWLAEYYGIQTKDVMVIGDGGNDIDMFQVAGFSVCMGNGQDLAKQSADFVGKSNEDDGVADALNRFILQKE</sequence>
<dbReference type="GO" id="GO:0000287">
    <property type="term" value="F:magnesium ion binding"/>
    <property type="evidence" value="ECO:0007669"/>
    <property type="project" value="TreeGrafter"/>
</dbReference>
<dbReference type="Gene3D" id="3.30.1240.10">
    <property type="match status" value="1"/>
</dbReference>
<dbReference type="GO" id="GO:0050308">
    <property type="term" value="F:sugar-phosphatase activity"/>
    <property type="evidence" value="ECO:0007669"/>
    <property type="project" value="UniProtKB-EC"/>
</dbReference>
<dbReference type="InterPro" id="IPR023214">
    <property type="entry name" value="HAD_sf"/>
</dbReference>
<dbReference type="InterPro" id="IPR036412">
    <property type="entry name" value="HAD-like_sf"/>
</dbReference>
<dbReference type="SUPFAM" id="SSF56784">
    <property type="entry name" value="HAD-like"/>
    <property type="match status" value="1"/>
</dbReference>
<accession>A0A645BHI6</accession>
<dbReference type="InterPro" id="IPR000150">
    <property type="entry name" value="Cof"/>
</dbReference>
<dbReference type="EC" id="3.1.3.23" evidence="1"/>
<dbReference type="Pfam" id="PF08282">
    <property type="entry name" value="Hydrolase_3"/>
    <property type="match status" value="1"/>
</dbReference>
<gene>
    <name evidence="1" type="primary">yidA_22</name>
    <name evidence="1" type="ORF">SDC9_111455</name>
</gene>
<protein>
    <submittedName>
        <fullName evidence="1">Sugar phosphatase YidA</fullName>
        <ecNumber evidence="1">3.1.3.23</ecNumber>
    </submittedName>
</protein>
<name>A0A645BHI6_9ZZZZ</name>
<dbReference type="PANTHER" id="PTHR10000">
    <property type="entry name" value="PHOSPHOSERINE PHOSPHATASE"/>
    <property type="match status" value="1"/>
</dbReference>
<dbReference type="PANTHER" id="PTHR10000:SF8">
    <property type="entry name" value="HAD SUPERFAMILY HYDROLASE-LIKE, TYPE 3"/>
    <property type="match status" value="1"/>
</dbReference>
<organism evidence="1">
    <name type="scientific">bioreactor metagenome</name>
    <dbReference type="NCBI Taxonomy" id="1076179"/>
    <lineage>
        <taxon>unclassified sequences</taxon>
        <taxon>metagenomes</taxon>
        <taxon>ecological metagenomes</taxon>
    </lineage>
</organism>
<dbReference type="SFLD" id="SFLDG01140">
    <property type="entry name" value="C2.B:_Phosphomannomutase_and_P"/>
    <property type="match status" value="1"/>
</dbReference>
<dbReference type="GO" id="GO:0005829">
    <property type="term" value="C:cytosol"/>
    <property type="evidence" value="ECO:0007669"/>
    <property type="project" value="TreeGrafter"/>
</dbReference>